<sequence length="166" mass="19428">MAKVYQFPTNKQRNHNKAPHYSPDHAMLKSLMETLILTYEDKIKELEAYKDEIKALDGLALKTPKEVLKQVKVLQKLFLKYGISCNFFKFYTKGEVQILYYNESNSIYVIKNENLKEARNLKSGEFIQEFEGYPFSLCIETAVLEIFENQINKLEITITTLKNTQI</sequence>
<reference evidence="3" key="2">
    <citation type="submission" date="2021-04" db="EMBL/GenBank/DDBJ databases">
        <authorList>
            <person name="Gilroy R."/>
        </authorList>
    </citation>
    <scope>NUCLEOTIDE SEQUENCE</scope>
    <source>
        <strain evidence="3">B5-657</strain>
    </source>
</reference>
<evidence type="ECO:0000256" key="2">
    <source>
        <dbReference type="SAM" id="MobiDB-lite"/>
    </source>
</evidence>
<evidence type="ECO:0000313" key="4">
    <source>
        <dbReference type="Proteomes" id="UP000824229"/>
    </source>
</evidence>
<comment type="caution">
    <text evidence="3">The sequence shown here is derived from an EMBL/GenBank/DDBJ whole genome shotgun (WGS) entry which is preliminary data.</text>
</comment>
<keyword evidence="1" id="KW-0175">Coiled coil</keyword>
<accession>A0A9E2KBB2</accession>
<proteinExistence type="predicted"/>
<dbReference type="EMBL" id="JAHLFQ010000085">
    <property type="protein sequence ID" value="MBU3803920.1"/>
    <property type="molecule type" value="Genomic_DNA"/>
</dbReference>
<reference evidence="3" key="1">
    <citation type="journal article" date="2021" name="PeerJ">
        <title>Extensive microbial diversity within the chicken gut microbiome revealed by metagenomics and culture.</title>
        <authorList>
            <person name="Gilroy R."/>
            <person name="Ravi A."/>
            <person name="Getino M."/>
            <person name="Pursley I."/>
            <person name="Horton D.L."/>
            <person name="Alikhan N.F."/>
            <person name="Baker D."/>
            <person name="Gharbi K."/>
            <person name="Hall N."/>
            <person name="Watson M."/>
            <person name="Adriaenssens E.M."/>
            <person name="Foster-Nyarko E."/>
            <person name="Jarju S."/>
            <person name="Secka A."/>
            <person name="Antonio M."/>
            <person name="Oren A."/>
            <person name="Chaudhuri R.R."/>
            <person name="La Ragione R."/>
            <person name="Hildebrand F."/>
            <person name="Pallen M.J."/>
        </authorList>
    </citation>
    <scope>NUCLEOTIDE SEQUENCE</scope>
    <source>
        <strain evidence="3">B5-657</strain>
    </source>
</reference>
<gene>
    <name evidence="3" type="ORF">H9872_04090</name>
</gene>
<feature type="region of interest" description="Disordered" evidence="2">
    <location>
        <begin position="1"/>
        <end position="23"/>
    </location>
</feature>
<feature type="coiled-coil region" evidence="1">
    <location>
        <begin position="32"/>
        <end position="59"/>
    </location>
</feature>
<organism evidence="3 4">
    <name type="scientific">Candidatus Cellulosilyticum pullistercoris</name>
    <dbReference type="NCBI Taxonomy" id="2838521"/>
    <lineage>
        <taxon>Bacteria</taxon>
        <taxon>Bacillati</taxon>
        <taxon>Bacillota</taxon>
        <taxon>Clostridia</taxon>
        <taxon>Lachnospirales</taxon>
        <taxon>Cellulosilyticaceae</taxon>
        <taxon>Cellulosilyticum</taxon>
    </lineage>
</organism>
<evidence type="ECO:0000313" key="3">
    <source>
        <dbReference type="EMBL" id="MBU3803920.1"/>
    </source>
</evidence>
<dbReference type="AlphaFoldDB" id="A0A9E2KBB2"/>
<evidence type="ECO:0000256" key="1">
    <source>
        <dbReference type="SAM" id="Coils"/>
    </source>
</evidence>
<dbReference type="Proteomes" id="UP000824229">
    <property type="component" value="Unassembled WGS sequence"/>
</dbReference>
<name>A0A9E2KBB2_9FIRM</name>
<protein>
    <submittedName>
        <fullName evidence="3">Uncharacterized protein</fullName>
    </submittedName>
</protein>